<gene>
    <name evidence="5" type="ORF">PFISCL1PPCAC_16689</name>
</gene>
<evidence type="ECO:0000256" key="3">
    <source>
        <dbReference type="ARBA" id="ARBA00034031"/>
    </source>
</evidence>
<protein>
    <recommendedName>
        <fullName evidence="2">tRNA-intron lyase</fullName>
        <ecNumber evidence="2">4.6.1.16</ecNumber>
    </recommendedName>
</protein>
<dbReference type="GO" id="GO:0000379">
    <property type="term" value="P:tRNA-type intron splice site recognition and cleavage"/>
    <property type="evidence" value="ECO:0007669"/>
    <property type="project" value="TreeGrafter"/>
</dbReference>
<comment type="similarity">
    <text evidence="1">Belongs to the tRNA-intron endonuclease family.</text>
</comment>
<dbReference type="PANTHER" id="PTHR21227:SF0">
    <property type="entry name" value="TRNA-SPLICING ENDONUCLEASE SUBUNIT SEN2"/>
    <property type="match status" value="1"/>
</dbReference>
<dbReference type="InterPro" id="IPR006676">
    <property type="entry name" value="tRNA_splic"/>
</dbReference>
<dbReference type="Gene3D" id="3.40.1350.10">
    <property type="match status" value="1"/>
</dbReference>
<evidence type="ECO:0000256" key="1">
    <source>
        <dbReference type="ARBA" id="ARBA00008078"/>
    </source>
</evidence>
<sequence length="233" mass="27208">DILNIERKKRKTTEFNWEREEWTKTEVVIRACEFTVPSTSHASILRWKAGFGEFPSEERRDRVNSNLFKDQNEKMRWNDLAASDGVLRLSPEELMFLVEEERVYLTGKGIRQSREDTFDYLNETNRNFFDSFVTYRFLRRSGWTPRCGLSFGCDYLIYDGLPSESHASAGVMIERAKRPIDNVEREALGRSLWHVKKHLIIVSVRTADREYGSIDRAEITTVTLAPTSLNNLE</sequence>
<feature type="domain" description="tRNA intron endonuclease catalytic" evidence="4">
    <location>
        <begin position="128"/>
        <end position="206"/>
    </location>
</feature>
<evidence type="ECO:0000259" key="4">
    <source>
        <dbReference type="Pfam" id="PF01974"/>
    </source>
</evidence>
<comment type="caution">
    <text evidence="5">The sequence shown here is derived from an EMBL/GenBank/DDBJ whole genome shotgun (WGS) entry which is preliminary data.</text>
</comment>
<evidence type="ECO:0000256" key="2">
    <source>
        <dbReference type="ARBA" id="ARBA00012573"/>
    </source>
</evidence>
<organism evidence="5 6">
    <name type="scientific">Pristionchus fissidentatus</name>
    <dbReference type="NCBI Taxonomy" id="1538716"/>
    <lineage>
        <taxon>Eukaryota</taxon>
        <taxon>Metazoa</taxon>
        <taxon>Ecdysozoa</taxon>
        <taxon>Nematoda</taxon>
        <taxon>Chromadorea</taxon>
        <taxon>Rhabditida</taxon>
        <taxon>Rhabditina</taxon>
        <taxon>Diplogasteromorpha</taxon>
        <taxon>Diplogasteroidea</taxon>
        <taxon>Neodiplogasteridae</taxon>
        <taxon>Pristionchus</taxon>
    </lineage>
</organism>
<dbReference type="GO" id="GO:0005737">
    <property type="term" value="C:cytoplasm"/>
    <property type="evidence" value="ECO:0007669"/>
    <property type="project" value="TreeGrafter"/>
</dbReference>
<comment type="catalytic activity">
    <reaction evidence="3">
        <text>pretRNA = a 3'-half-tRNA molecule with a 5'-OH end + a 5'-half-tRNA molecule with a 2',3'-cyclic phosphate end + an intron with a 2',3'-cyclic phosphate and a 5'-hydroxyl terminus.</text>
        <dbReference type="EC" id="4.6.1.16"/>
    </reaction>
</comment>
<reference evidence="5" key="1">
    <citation type="submission" date="2023-10" db="EMBL/GenBank/DDBJ databases">
        <title>Genome assembly of Pristionchus species.</title>
        <authorList>
            <person name="Yoshida K."/>
            <person name="Sommer R.J."/>
        </authorList>
    </citation>
    <scope>NUCLEOTIDE SEQUENCE</scope>
    <source>
        <strain evidence="5">RS5133</strain>
    </source>
</reference>
<dbReference type="Pfam" id="PF01974">
    <property type="entry name" value="tRNA_int_endo"/>
    <property type="match status" value="1"/>
</dbReference>
<dbReference type="Proteomes" id="UP001432322">
    <property type="component" value="Unassembled WGS sequence"/>
</dbReference>
<dbReference type="CDD" id="cd22363">
    <property type="entry name" value="tRNA-intron_lyase_C"/>
    <property type="match status" value="1"/>
</dbReference>
<dbReference type="SUPFAM" id="SSF53032">
    <property type="entry name" value="tRNA-intron endonuclease catalytic domain-like"/>
    <property type="match status" value="1"/>
</dbReference>
<accession>A0AAV5W5N3</accession>
<dbReference type="AlphaFoldDB" id="A0AAV5W5N3"/>
<name>A0AAV5W5N3_9BILA</name>
<feature type="non-terminal residue" evidence="5">
    <location>
        <position position="1"/>
    </location>
</feature>
<dbReference type="InterPro" id="IPR011856">
    <property type="entry name" value="tRNA_endonuc-like_dom_sf"/>
</dbReference>
<dbReference type="GO" id="GO:0000214">
    <property type="term" value="C:tRNA-intron endonuclease complex"/>
    <property type="evidence" value="ECO:0007669"/>
    <property type="project" value="TreeGrafter"/>
</dbReference>
<dbReference type="GO" id="GO:0003676">
    <property type="term" value="F:nucleic acid binding"/>
    <property type="evidence" value="ECO:0007669"/>
    <property type="project" value="InterPro"/>
</dbReference>
<evidence type="ECO:0000313" key="6">
    <source>
        <dbReference type="Proteomes" id="UP001432322"/>
    </source>
</evidence>
<evidence type="ECO:0000313" key="5">
    <source>
        <dbReference type="EMBL" id="GMT25392.1"/>
    </source>
</evidence>
<dbReference type="EMBL" id="BTSY01000004">
    <property type="protein sequence ID" value="GMT25392.1"/>
    <property type="molecule type" value="Genomic_DNA"/>
</dbReference>
<dbReference type="PANTHER" id="PTHR21227">
    <property type="entry name" value="TRNA-SPLICING ENDONUCLEASE SUBUNIT SEN2"/>
    <property type="match status" value="1"/>
</dbReference>
<keyword evidence="6" id="KW-1185">Reference proteome</keyword>
<proteinExistence type="inferred from homology"/>
<dbReference type="InterPro" id="IPR036167">
    <property type="entry name" value="tRNA_intron_Endo_cat-like_sf"/>
</dbReference>
<dbReference type="GO" id="GO:0000213">
    <property type="term" value="F:tRNA-intron lyase activity"/>
    <property type="evidence" value="ECO:0007669"/>
    <property type="project" value="UniProtKB-EC"/>
</dbReference>
<dbReference type="EC" id="4.6.1.16" evidence="2"/>
<dbReference type="InterPro" id="IPR006677">
    <property type="entry name" value="tRNA_intron_Endonuc_cat-like"/>
</dbReference>